<comment type="caution">
    <text evidence="2">The sequence shown here is derived from an EMBL/GenBank/DDBJ whole genome shotgun (WGS) entry which is preliminary data.</text>
</comment>
<dbReference type="SUPFAM" id="SSF47336">
    <property type="entry name" value="ACP-like"/>
    <property type="match status" value="1"/>
</dbReference>
<evidence type="ECO:0000259" key="1">
    <source>
        <dbReference type="PROSITE" id="PS50075"/>
    </source>
</evidence>
<name>A0ABD1YGW6_9MARC</name>
<protein>
    <recommendedName>
        <fullName evidence="1">Carrier domain-containing protein</fullName>
    </recommendedName>
</protein>
<feature type="domain" description="Carrier" evidence="1">
    <location>
        <begin position="95"/>
        <end position="171"/>
    </location>
</feature>
<organism evidence="2 3">
    <name type="scientific">Riccia fluitans</name>
    <dbReference type="NCBI Taxonomy" id="41844"/>
    <lineage>
        <taxon>Eukaryota</taxon>
        <taxon>Viridiplantae</taxon>
        <taxon>Streptophyta</taxon>
        <taxon>Embryophyta</taxon>
        <taxon>Marchantiophyta</taxon>
        <taxon>Marchantiopsida</taxon>
        <taxon>Marchantiidae</taxon>
        <taxon>Marchantiales</taxon>
        <taxon>Ricciaceae</taxon>
        <taxon>Riccia</taxon>
    </lineage>
</organism>
<dbReference type="InterPro" id="IPR009081">
    <property type="entry name" value="PP-bd_ACP"/>
</dbReference>
<evidence type="ECO:0000313" key="2">
    <source>
        <dbReference type="EMBL" id="KAL2628779.1"/>
    </source>
</evidence>
<evidence type="ECO:0000313" key="3">
    <source>
        <dbReference type="Proteomes" id="UP001605036"/>
    </source>
</evidence>
<dbReference type="AlphaFoldDB" id="A0ABD1YGW6"/>
<reference evidence="2 3" key="1">
    <citation type="submission" date="2024-09" db="EMBL/GenBank/DDBJ databases">
        <title>Chromosome-scale assembly of Riccia fluitans.</title>
        <authorList>
            <person name="Paukszto L."/>
            <person name="Sawicki J."/>
            <person name="Karawczyk K."/>
            <person name="Piernik-Szablinska J."/>
            <person name="Szczecinska M."/>
            <person name="Mazdziarz M."/>
        </authorList>
    </citation>
    <scope>NUCLEOTIDE SEQUENCE [LARGE SCALE GENOMIC DNA]</scope>
    <source>
        <strain evidence="2">Rf_01</strain>
        <tissue evidence="2">Aerial parts of the thallus</tissue>
    </source>
</reference>
<accession>A0ABD1YGW6</accession>
<dbReference type="EMBL" id="JBHFFA010000004">
    <property type="protein sequence ID" value="KAL2628779.1"/>
    <property type="molecule type" value="Genomic_DNA"/>
</dbReference>
<sequence length="189" mass="21381">MAMSPYASPGGGRARMLWQLKMLWPLKLGVFLVLVLVLWLIDSQPSEHLRPSPHRTVRYNGVKDFLVCPQETSVSQFHGRTDGPSVFSMLSPRCRELARILQLSKHIINQILLVGAEQLDAGTRFEDLCDSLDKKEIMMAFQKQFNVTISDELISKIATLGDAAGIIEELRFNDGFLTPVALYYTSRLW</sequence>
<dbReference type="Proteomes" id="UP001605036">
    <property type="component" value="Unassembled WGS sequence"/>
</dbReference>
<dbReference type="InterPro" id="IPR036736">
    <property type="entry name" value="ACP-like_sf"/>
</dbReference>
<dbReference type="Gene3D" id="1.10.1200.10">
    <property type="entry name" value="ACP-like"/>
    <property type="match status" value="1"/>
</dbReference>
<dbReference type="PROSITE" id="PS50075">
    <property type="entry name" value="CARRIER"/>
    <property type="match status" value="1"/>
</dbReference>
<keyword evidence="3" id="KW-1185">Reference proteome</keyword>
<gene>
    <name evidence="2" type="ORF">R1flu_013465</name>
</gene>
<proteinExistence type="predicted"/>